<dbReference type="Gene3D" id="1.10.10.10">
    <property type="entry name" value="Winged helix-like DNA-binding domain superfamily/Winged helix DNA-binding domain"/>
    <property type="match status" value="1"/>
</dbReference>
<evidence type="ECO:0000313" key="10">
    <source>
        <dbReference type="Proteomes" id="UP000053413"/>
    </source>
</evidence>
<dbReference type="PROSITE" id="PS51755">
    <property type="entry name" value="OMPR_PHOB"/>
    <property type="match status" value="1"/>
</dbReference>
<keyword evidence="3" id="KW-0805">Transcription regulation</keyword>
<feature type="compositionally biased region" description="Basic and acidic residues" evidence="7">
    <location>
        <begin position="457"/>
        <end position="466"/>
    </location>
</feature>
<dbReference type="GO" id="GO:0006355">
    <property type="term" value="P:regulation of DNA-templated transcription"/>
    <property type="evidence" value="ECO:0007669"/>
    <property type="project" value="InterPro"/>
</dbReference>
<dbReference type="SUPFAM" id="SSF48452">
    <property type="entry name" value="TPR-like"/>
    <property type="match status" value="1"/>
</dbReference>
<dbReference type="SUPFAM" id="SSF46894">
    <property type="entry name" value="C-terminal effector domain of the bipartite response regulators"/>
    <property type="match status" value="1"/>
</dbReference>
<evidence type="ECO:0000256" key="1">
    <source>
        <dbReference type="ARBA" id="ARBA00005820"/>
    </source>
</evidence>
<evidence type="ECO:0000256" key="7">
    <source>
        <dbReference type="SAM" id="MobiDB-lite"/>
    </source>
</evidence>
<protein>
    <submittedName>
        <fullName evidence="9">SARP family transcriptional regulator</fullName>
    </submittedName>
</protein>
<organism evidence="9 10">
    <name type="scientific">Streptomyces violaceusniger</name>
    <dbReference type="NCBI Taxonomy" id="68280"/>
    <lineage>
        <taxon>Bacteria</taxon>
        <taxon>Bacillati</taxon>
        <taxon>Actinomycetota</taxon>
        <taxon>Actinomycetes</taxon>
        <taxon>Kitasatosporales</taxon>
        <taxon>Streptomycetaceae</taxon>
        <taxon>Streptomyces</taxon>
        <taxon>Streptomyces violaceusniger group</taxon>
    </lineage>
</organism>
<comment type="caution">
    <text evidence="9">The sequence shown here is derived from an EMBL/GenBank/DDBJ whole genome shotgun (WGS) entry which is preliminary data.</text>
</comment>
<feature type="compositionally biased region" description="Basic and acidic residues" evidence="7">
    <location>
        <begin position="619"/>
        <end position="628"/>
    </location>
</feature>
<keyword evidence="5" id="KW-0804">Transcription</keyword>
<dbReference type="SMART" id="SM00862">
    <property type="entry name" value="Trans_reg_C"/>
    <property type="match status" value="1"/>
</dbReference>
<dbReference type="InterPro" id="IPR005158">
    <property type="entry name" value="BTAD"/>
</dbReference>
<keyword evidence="2" id="KW-0902">Two-component regulatory system</keyword>
<evidence type="ECO:0000256" key="6">
    <source>
        <dbReference type="PROSITE-ProRule" id="PRU01091"/>
    </source>
</evidence>
<dbReference type="InterPro" id="IPR036388">
    <property type="entry name" value="WH-like_DNA-bd_sf"/>
</dbReference>
<dbReference type="GO" id="GO:0003677">
    <property type="term" value="F:DNA binding"/>
    <property type="evidence" value="ECO:0007669"/>
    <property type="project" value="UniProtKB-UniRule"/>
</dbReference>
<dbReference type="PANTHER" id="PTHR35807:SF1">
    <property type="entry name" value="TRANSCRIPTIONAL REGULATOR REDD"/>
    <property type="match status" value="1"/>
</dbReference>
<feature type="compositionally biased region" description="Low complexity" evidence="7">
    <location>
        <begin position="385"/>
        <end position="409"/>
    </location>
</feature>
<dbReference type="PANTHER" id="PTHR35807">
    <property type="entry name" value="TRANSCRIPTIONAL REGULATOR REDD-RELATED"/>
    <property type="match status" value="1"/>
</dbReference>
<name>A0A0X3VLC1_STRVO</name>
<keyword evidence="4 6" id="KW-0238">DNA-binding</keyword>
<feature type="DNA-binding region" description="OmpR/PhoB-type" evidence="6">
    <location>
        <begin position="1"/>
        <end position="99"/>
    </location>
</feature>
<dbReference type="OrthoDB" id="134712at2"/>
<feature type="region of interest" description="Disordered" evidence="7">
    <location>
        <begin position="368"/>
        <end position="628"/>
    </location>
</feature>
<sequence>MRVGFGVLGPVVAWDADGHAIALKGPRHRAVLARLIVARRRVVPVSRLVDDLWTEPPPAAVGAVRTFVAALRRALEPQRPPRTPARLLVTEGPGYALRADVDAVDAWRFEQDVSAAATLPPDGALPRLEQALSRWRGPAYAEFADEDWARGERSRLAELRLHAVERQAEARLALGRAAEAVPDLEAHLAEHPWREGAWRALALALYRTGRQGDALAVLRRARTLLVEQLGVDPGPELRRLETDILGQAPHLDPATARGGAAAQVWAEAAAAYDRTVASGARTRLESTVGLLRDLSMTGGGGLRTARQQRVAAVAAAEELGDPELTARVIGSYDVPAIWTRLDDPEQAASIVAAAERTLAALAAGLGAPDDRAPAVEPPDHGAPGHGAPAHQTPGPEALGHGAPAHETPGPEAPGPGAPNHAAPDHAAPAHEAPGPEAPGHEAPGQGGPSHAATGHGAPDHETHDLEPPGQGAPNHAAPDHAATGHEAPAHEAPGPEAPGRGAPNHAATGHGAPDHETHDLEPPGQGAPSHAATGHGAPDHEATGRGASRHEAPGHEGPAHEAPGRGTLGHGAPERAVTGHELPSRRTSGYAAVARGSSVPGGDLDAPDHSTLSTLRHAPRGEAAPRHEAVRARLLATIAVESRGGRSERGRQAARQAEEIARRLDDPALLAFALNGVFMQTFDRAGLAPRREATGAELIALSERHGLVAFEVLGHLIRLQARSALADFASADRHATAADRLGERHERPLVSVFTEWYRALRLAATGQAAEAEAAYRDAATRLDGAGMPGLAHGLLPLALLCLRVEQGRPAPTDADLDWGPYAPWARPLVMLAQDHRTEAAAALRTVPEPPRDLLLEALWCLTGRAAIAVGDRETMARARAALAPAAAELAGAGSGLLTLGPVSRHLADLTDALR</sequence>
<evidence type="ECO:0000256" key="4">
    <source>
        <dbReference type="ARBA" id="ARBA00023125"/>
    </source>
</evidence>
<dbReference type="SMART" id="SM01043">
    <property type="entry name" value="BTAD"/>
    <property type="match status" value="1"/>
</dbReference>
<dbReference type="EMBL" id="LLZJ01000414">
    <property type="protein sequence ID" value="KUL44316.1"/>
    <property type="molecule type" value="Genomic_DNA"/>
</dbReference>
<gene>
    <name evidence="9" type="ORF">ADL28_41195</name>
</gene>
<feature type="compositionally biased region" description="Low complexity" evidence="7">
    <location>
        <begin position="417"/>
        <end position="434"/>
    </location>
</feature>
<accession>A0A0X3VLC1</accession>
<dbReference type="InterPro" id="IPR016032">
    <property type="entry name" value="Sig_transdc_resp-reg_C-effctor"/>
</dbReference>
<feature type="domain" description="OmpR/PhoB-type" evidence="8">
    <location>
        <begin position="1"/>
        <end position="99"/>
    </location>
</feature>
<evidence type="ECO:0000313" key="9">
    <source>
        <dbReference type="EMBL" id="KUL44316.1"/>
    </source>
</evidence>
<dbReference type="Proteomes" id="UP000053413">
    <property type="component" value="Unassembled WGS sequence"/>
</dbReference>
<feature type="compositionally biased region" description="Basic and acidic residues" evidence="7">
    <location>
        <begin position="368"/>
        <end position="379"/>
    </location>
</feature>
<dbReference type="GO" id="GO:0000160">
    <property type="term" value="P:phosphorelay signal transduction system"/>
    <property type="evidence" value="ECO:0007669"/>
    <property type="project" value="UniProtKB-KW"/>
</dbReference>
<comment type="similarity">
    <text evidence="1">Belongs to the AfsR/DnrI/RedD regulatory family.</text>
</comment>
<dbReference type="Gene3D" id="1.25.40.10">
    <property type="entry name" value="Tetratricopeptide repeat domain"/>
    <property type="match status" value="1"/>
</dbReference>
<evidence type="ECO:0000256" key="2">
    <source>
        <dbReference type="ARBA" id="ARBA00023012"/>
    </source>
</evidence>
<dbReference type="InterPro" id="IPR001867">
    <property type="entry name" value="OmpR/PhoB-type_DNA-bd"/>
</dbReference>
<evidence type="ECO:0000259" key="8">
    <source>
        <dbReference type="PROSITE" id="PS51755"/>
    </source>
</evidence>
<feature type="compositionally biased region" description="Low complexity" evidence="7">
    <location>
        <begin position="484"/>
        <end position="503"/>
    </location>
</feature>
<feature type="compositionally biased region" description="Basic and acidic residues" evidence="7">
    <location>
        <begin position="537"/>
        <end position="563"/>
    </location>
</feature>
<dbReference type="Pfam" id="PF00486">
    <property type="entry name" value="Trans_reg_C"/>
    <property type="match status" value="1"/>
</dbReference>
<reference evidence="10" key="1">
    <citation type="submission" date="2015-10" db="EMBL/GenBank/DDBJ databases">
        <authorList>
            <person name="Ju K.-S."/>
            <person name="Doroghazi J.R."/>
            <person name="Metcalf W.W."/>
        </authorList>
    </citation>
    <scope>NUCLEOTIDE SEQUENCE [LARGE SCALE GENOMIC DNA]</scope>
    <source>
        <strain evidence="10">NRRL F-8817</strain>
    </source>
</reference>
<dbReference type="InterPro" id="IPR051677">
    <property type="entry name" value="AfsR-DnrI-RedD_regulator"/>
</dbReference>
<dbReference type="InterPro" id="IPR011990">
    <property type="entry name" value="TPR-like_helical_dom_sf"/>
</dbReference>
<dbReference type="CDD" id="cd15831">
    <property type="entry name" value="BTAD"/>
    <property type="match status" value="1"/>
</dbReference>
<evidence type="ECO:0000256" key="5">
    <source>
        <dbReference type="ARBA" id="ARBA00023163"/>
    </source>
</evidence>
<dbReference type="AlphaFoldDB" id="A0A0X3VLC1"/>
<dbReference type="RefSeq" id="WP_059148931.1">
    <property type="nucleotide sequence ID" value="NZ_LLZJ01000414.1"/>
</dbReference>
<evidence type="ECO:0000256" key="3">
    <source>
        <dbReference type="ARBA" id="ARBA00023015"/>
    </source>
</evidence>
<feature type="compositionally biased region" description="Basic and acidic residues" evidence="7">
    <location>
        <begin position="512"/>
        <end position="521"/>
    </location>
</feature>
<proteinExistence type="inferred from homology"/>
<dbReference type="Pfam" id="PF03704">
    <property type="entry name" value="BTAD"/>
    <property type="match status" value="1"/>
</dbReference>